<comment type="caution">
    <text evidence="2">The sequence shown here is derived from an EMBL/GenBank/DDBJ whole genome shotgun (WGS) entry which is preliminary data.</text>
</comment>
<protein>
    <recommendedName>
        <fullName evidence="1">IPT/TIG domain-containing protein</fullName>
    </recommendedName>
</protein>
<evidence type="ECO:0000313" key="3">
    <source>
        <dbReference type="Proteomes" id="UP001429745"/>
    </source>
</evidence>
<dbReference type="InterPro" id="IPR013783">
    <property type="entry name" value="Ig-like_fold"/>
</dbReference>
<dbReference type="InterPro" id="IPR002909">
    <property type="entry name" value="IPT_dom"/>
</dbReference>
<dbReference type="EMBL" id="JABACI010000001">
    <property type="protein sequence ID" value="NLP82588.1"/>
    <property type="molecule type" value="Genomic_DNA"/>
</dbReference>
<dbReference type="SUPFAM" id="SSF81296">
    <property type="entry name" value="E set domains"/>
    <property type="match status" value="1"/>
</dbReference>
<dbReference type="Gene3D" id="2.60.40.10">
    <property type="entry name" value="Immunoglobulins"/>
    <property type="match status" value="1"/>
</dbReference>
<sequence>MSTHVPLPAGTTLGKSFEYGLDLNLGSYGDPVWQPVRRMSGFNPTFPAITSDVGTYDDRGGTNEDVDSRGFATSFTVLGNRSLATGLYLPELERIVAASRDSRDGAVIDGRFYHKPDVGVANPNDAGRFLARVDANRENTGNTGAERWAVTLTGKGAYEKIANPFTGWGSTAPTVSFVSPEGALDGELITISGSGFLDATAVTVDGAPVSEFIIINASSLVAVLPVGDAGAVPVVVTTPGGSAAPYTFVRGA</sequence>
<name>A0ABX1K6F1_9MICO</name>
<accession>A0ABX1K6F1</accession>
<evidence type="ECO:0000259" key="1">
    <source>
        <dbReference type="Pfam" id="PF01833"/>
    </source>
</evidence>
<gene>
    <name evidence="2" type="ORF">HF576_01880</name>
</gene>
<dbReference type="Pfam" id="PF01833">
    <property type="entry name" value="TIG"/>
    <property type="match status" value="1"/>
</dbReference>
<dbReference type="RefSeq" id="WP_168911080.1">
    <property type="nucleotide sequence ID" value="NZ_JABACI010000001.1"/>
</dbReference>
<feature type="domain" description="IPT/TIG" evidence="1">
    <location>
        <begin position="173"/>
        <end position="248"/>
    </location>
</feature>
<evidence type="ECO:0000313" key="2">
    <source>
        <dbReference type="EMBL" id="NLP82588.1"/>
    </source>
</evidence>
<dbReference type="Proteomes" id="UP001429745">
    <property type="component" value="Unassembled WGS sequence"/>
</dbReference>
<reference evidence="2 3" key="1">
    <citation type="submission" date="2020-04" db="EMBL/GenBank/DDBJ databases">
        <title>CFH 90308 Microbacterium sp.</title>
        <authorList>
            <person name="Nie G."/>
            <person name="Ming H."/>
            <person name="Xia T."/>
        </authorList>
    </citation>
    <scope>NUCLEOTIDE SEQUENCE [LARGE SCALE GENOMIC DNA]</scope>
    <source>
        <strain evidence="2 3">CFH 90308</strain>
    </source>
</reference>
<organism evidence="2 3">
    <name type="scientific">Microbacterium salsuginis</name>
    <dbReference type="NCBI Taxonomy" id="2722803"/>
    <lineage>
        <taxon>Bacteria</taxon>
        <taxon>Bacillati</taxon>
        <taxon>Actinomycetota</taxon>
        <taxon>Actinomycetes</taxon>
        <taxon>Micrococcales</taxon>
        <taxon>Microbacteriaceae</taxon>
        <taxon>Microbacterium</taxon>
    </lineage>
</organism>
<proteinExistence type="predicted"/>
<keyword evidence="3" id="KW-1185">Reference proteome</keyword>
<dbReference type="InterPro" id="IPR014756">
    <property type="entry name" value="Ig_E-set"/>
</dbReference>